<sequence length="83" mass="9498">MVTTAFLLSINGNTLRNPSLFQRPHRSATFLKWEFSRDVNGSSVACRTKSRAFRILANPNVCINPSFSCICRYSLFQYNQGYL</sequence>
<proteinExistence type="predicted"/>
<protein>
    <submittedName>
        <fullName evidence="1">Uncharacterized protein</fullName>
    </submittedName>
</protein>
<evidence type="ECO:0000313" key="1">
    <source>
        <dbReference type="EMBL" id="MBW97970.1"/>
    </source>
</evidence>
<reference evidence="1" key="1">
    <citation type="submission" date="2018-02" db="EMBL/GenBank/DDBJ databases">
        <title>Rhizophora mucronata_Transcriptome.</title>
        <authorList>
            <person name="Meera S.P."/>
            <person name="Sreeshan A."/>
            <person name="Augustine A."/>
        </authorList>
    </citation>
    <scope>NUCLEOTIDE SEQUENCE</scope>
    <source>
        <tissue evidence="1">Leaf</tissue>
    </source>
</reference>
<organism evidence="1">
    <name type="scientific">Rhizophora mucronata</name>
    <name type="common">Asiatic mangrove</name>
    <dbReference type="NCBI Taxonomy" id="61149"/>
    <lineage>
        <taxon>Eukaryota</taxon>
        <taxon>Viridiplantae</taxon>
        <taxon>Streptophyta</taxon>
        <taxon>Embryophyta</taxon>
        <taxon>Tracheophyta</taxon>
        <taxon>Spermatophyta</taxon>
        <taxon>Magnoliopsida</taxon>
        <taxon>eudicotyledons</taxon>
        <taxon>Gunneridae</taxon>
        <taxon>Pentapetalae</taxon>
        <taxon>rosids</taxon>
        <taxon>fabids</taxon>
        <taxon>Malpighiales</taxon>
        <taxon>Rhizophoraceae</taxon>
        <taxon>Rhizophora</taxon>
    </lineage>
</organism>
<accession>A0A2P2JWY7</accession>
<name>A0A2P2JWY7_RHIMU</name>
<dbReference type="EMBL" id="GGEC01017487">
    <property type="protein sequence ID" value="MBW97970.1"/>
    <property type="molecule type" value="Transcribed_RNA"/>
</dbReference>
<dbReference type="AlphaFoldDB" id="A0A2P2JWY7"/>